<organism evidence="1 2">
    <name type="scientific">Pelolinea submarina</name>
    <dbReference type="NCBI Taxonomy" id="913107"/>
    <lineage>
        <taxon>Bacteria</taxon>
        <taxon>Bacillati</taxon>
        <taxon>Chloroflexota</taxon>
        <taxon>Anaerolineae</taxon>
        <taxon>Anaerolineales</taxon>
        <taxon>Anaerolineaceae</taxon>
        <taxon>Pelolinea</taxon>
    </lineage>
</organism>
<reference evidence="1 2" key="1">
    <citation type="submission" date="2018-08" db="EMBL/GenBank/DDBJ databases">
        <title>Genomic Encyclopedia of Type Strains, Phase IV (KMG-IV): sequencing the most valuable type-strain genomes for metagenomic binning, comparative biology and taxonomic classification.</title>
        <authorList>
            <person name="Goeker M."/>
        </authorList>
    </citation>
    <scope>NUCLEOTIDE SEQUENCE [LARGE SCALE GENOMIC DNA]</scope>
    <source>
        <strain evidence="1 2">DSM 23923</strain>
    </source>
</reference>
<keyword evidence="2" id="KW-1185">Reference proteome</keyword>
<dbReference type="Proteomes" id="UP000256388">
    <property type="component" value="Unassembled WGS sequence"/>
</dbReference>
<dbReference type="AlphaFoldDB" id="A0A347ZQ28"/>
<evidence type="ECO:0000313" key="2">
    <source>
        <dbReference type="Proteomes" id="UP000256388"/>
    </source>
</evidence>
<proteinExistence type="predicted"/>
<evidence type="ECO:0000313" key="1">
    <source>
        <dbReference type="EMBL" id="REG06262.1"/>
    </source>
</evidence>
<sequence>MNLPFFLRDQYNEIKEIYPGLYPPINISDFWVISGLLDFTAKYQGISIKDKYQIEILIPITNPLHIPFAREIGGRIPMDFHHSTEGLCLGEPGRVIQKFNEEPTLLGFINNCLIPYLYNFSYKEKFGYLIFGELSHGTTGLLEYYQELFGIKDRKRILQLLGLCINSHLNGQIRCPCGSKKKLRKCHGILLNGLISGVPREIIKAEYDLINNGNKSHKFSPR</sequence>
<gene>
    <name evidence="1" type="ORF">DFR64_2694</name>
</gene>
<dbReference type="OrthoDB" id="21421at2"/>
<protein>
    <recommendedName>
        <fullName evidence="3">SEC-C motif-containing protein</fullName>
    </recommendedName>
</protein>
<dbReference type="RefSeq" id="WP_116225960.1">
    <property type="nucleotide sequence ID" value="NZ_AP018437.1"/>
</dbReference>
<comment type="caution">
    <text evidence="1">The sequence shown here is derived from an EMBL/GenBank/DDBJ whole genome shotgun (WGS) entry which is preliminary data.</text>
</comment>
<dbReference type="EMBL" id="QUMS01000004">
    <property type="protein sequence ID" value="REG06262.1"/>
    <property type="molecule type" value="Genomic_DNA"/>
</dbReference>
<accession>A0A347ZQ28</accession>
<evidence type="ECO:0008006" key="3">
    <source>
        <dbReference type="Google" id="ProtNLM"/>
    </source>
</evidence>
<name>A0A347ZQ28_9CHLR</name>